<proteinExistence type="predicted"/>
<evidence type="ECO:0000256" key="1">
    <source>
        <dbReference type="SAM" id="Coils"/>
    </source>
</evidence>
<organism evidence="3">
    <name type="scientific">Caulobacter sp. (strain K31)</name>
    <dbReference type="NCBI Taxonomy" id="366602"/>
    <lineage>
        <taxon>Bacteria</taxon>
        <taxon>Pseudomonadati</taxon>
        <taxon>Pseudomonadota</taxon>
        <taxon>Alphaproteobacteria</taxon>
        <taxon>Caulobacterales</taxon>
        <taxon>Caulobacteraceae</taxon>
        <taxon>Caulobacter</taxon>
    </lineage>
</organism>
<feature type="coiled-coil region" evidence="1">
    <location>
        <begin position="77"/>
        <end position="104"/>
    </location>
</feature>
<dbReference type="HOGENOM" id="CLU_138389_0_0_5"/>
<name>B0SUM1_CAUSK</name>
<sequence>MAGGEADSDLYVAPHDWTMPMTPGEGNALELAARRLERAVSQLEQKLAVERAARPAESAATSAESADLFDAEAESKAARLALDLEAARAREKALEEAGEQASEALGRAIAEIRAALGDESLITEGVHDDEDEDALQEDNGAGDLFGALDDDGVPPGVTEKEA</sequence>
<dbReference type="KEGG" id="cak:Caul_0768"/>
<gene>
    <name evidence="3" type="ordered locus">Caul_0768</name>
</gene>
<evidence type="ECO:0000313" key="3">
    <source>
        <dbReference type="EMBL" id="ABZ69899.1"/>
    </source>
</evidence>
<feature type="coiled-coil region" evidence="1">
    <location>
        <begin position="26"/>
        <end position="53"/>
    </location>
</feature>
<dbReference type="EMBL" id="CP000927">
    <property type="protein sequence ID" value="ABZ69899.1"/>
    <property type="molecule type" value="Genomic_DNA"/>
</dbReference>
<protein>
    <submittedName>
        <fullName evidence="3">Uncharacterized protein</fullName>
    </submittedName>
</protein>
<dbReference type="AlphaFoldDB" id="B0SUM1"/>
<evidence type="ECO:0000256" key="2">
    <source>
        <dbReference type="SAM" id="MobiDB-lite"/>
    </source>
</evidence>
<feature type="compositionally biased region" description="Acidic residues" evidence="2">
    <location>
        <begin position="127"/>
        <end position="136"/>
    </location>
</feature>
<keyword evidence="1" id="KW-0175">Coiled coil</keyword>
<feature type="region of interest" description="Disordered" evidence="2">
    <location>
        <begin position="121"/>
        <end position="162"/>
    </location>
</feature>
<accession>B0SUM1</accession>
<dbReference type="STRING" id="366602.Caul_0768"/>
<reference evidence="3" key="1">
    <citation type="submission" date="2008-01" db="EMBL/GenBank/DDBJ databases">
        <title>Complete sequence of chromosome of Caulobacter sp. K31.</title>
        <authorList>
            <consortium name="US DOE Joint Genome Institute"/>
            <person name="Copeland A."/>
            <person name="Lucas S."/>
            <person name="Lapidus A."/>
            <person name="Barry K."/>
            <person name="Glavina del Rio T."/>
            <person name="Dalin E."/>
            <person name="Tice H."/>
            <person name="Pitluck S."/>
            <person name="Bruce D."/>
            <person name="Goodwin L."/>
            <person name="Thompson L.S."/>
            <person name="Brettin T."/>
            <person name="Detter J.C."/>
            <person name="Han C."/>
            <person name="Schmutz J."/>
            <person name="Larimer F."/>
            <person name="Land M."/>
            <person name="Hauser L."/>
            <person name="Kyrpides N."/>
            <person name="Kim E."/>
            <person name="Stephens C."/>
            <person name="Richardson P."/>
        </authorList>
    </citation>
    <scope>NUCLEOTIDE SEQUENCE [LARGE SCALE GENOMIC DNA]</scope>
    <source>
        <strain evidence="3">K31</strain>
    </source>
</reference>